<dbReference type="OrthoDB" id="15567at2759"/>
<evidence type="ECO:0000313" key="5">
    <source>
        <dbReference type="EMBL" id="KAJ5110990.1"/>
    </source>
</evidence>
<dbReference type="Proteomes" id="UP001149074">
    <property type="component" value="Unassembled WGS sequence"/>
</dbReference>
<dbReference type="Gene3D" id="3.30.559.10">
    <property type="entry name" value="Chloramphenicol acetyltransferase-like domain"/>
    <property type="match status" value="1"/>
</dbReference>
<dbReference type="InterPro" id="IPR023213">
    <property type="entry name" value="CAT-like_dom_sf"/>
</dbReference>
<dbReference type="Pfam" id="PF00198">
    <property type="entry name" value="2-oxoacid_dh"/>
    <property type="match status" value="1"/>
</dbReference>
<comment type="caution">
    <text evidence="5">The sequence shown here is derived from an EMBL/GenBank/DDBJ whole genome shotgun (WGS) entry which is preliminary data.</text>
</comment>
<protein>
    <recommendedName>
        <fullName evidence="4">2-oxoacid dehydrogenase acyltransferase catalytic domain-containing protein</fullName>
    </recommendedName>
</protein>
<dbReference type="RefSeq" id="XP_056479060.1">
    <property type="nucleotide sequence ID" value="XM_056614019.1"/>
</dbReference>
<keyword evidence="6" id="KW-1185">Reference proteome</keyword>
<dbReference type="AlphaFoldDB" id="A0A9W9G3H4"/>
<feature type="domain" description="2-oxoacid dehydrogenase acyltransferase catalytic" evidence="4">
    <location>
        <begin position="4"/>
        <end position="135"/>
    </location>
</feature>
<reference evidence="5" key="1">
    <citation type="submission" date="2022-11" db="EMBL/GenBank/DDBJ databases">
        <authorList>
            <person name="Petersen C."/>
        </authorList>
    </citation>
    <scope>NUCLEOTIDE SEQUENCE</scope>
    <source>
        <strain evidence="5">IBT 30761</strain>
    </source>
</reference>
<organism evidence="5 6">
    <name type="scientific">Penicillium argentinense</name>
    <dbReference type="NCBI Taxonomy" id="1131581"/>
    <lineage>
        <taxon>Eukaryota</taxon>
        <taxon>Fungi</taxon>
        <taxon>Dikarya</taxon>
        <taxon>Ascomycota</taxon>
        <taxon>Pezizomycotina</taxon>
        <taxon>Eurotiomycetes</taxon>
        <taxon>Eurotiomycetidae</taxon>
        <taxon>Eurotiales</taxon>
        <taxon>Aspergillaceae</taxon>
        <taxon>Penicillium</taxon>
    </lineage>
</organism>
<evidence type="ECO:0000256" key="3">
    <source>
        <dbReference type="ARBA" id="ARBA00023315"/>
    </source>
</evidence>
<dbReference type="PANTHER" id="PTHR43178:SF5">
    <property type="entry name" value="LIPOAMIDE ACYLTRANSFERASE COMPONENT OF BRANCHED-CHAIN ALPHA-KETO ACID DEHYDROGENASE COMPLEX, MITOCHONDRIAL"/>
    <property type="match status" value="1"/>
</dbReference>
<dbReference type="GO" id="GO:0005739">
    <property type="term" value="C:mitochondrion"/>
    <property type="evidence" value="ECO:0007669"/>
    <property type="project" value="TreeGrafter"/>
</dbReference>
<evidence type="ECO:0000313" key="6">
    <source>
        <dbReference type="Proteomes" id="UP001149074"/>
    </source>
</evidence>
<dbReference type="SUPFAM" id="SSF52777">
    <property type="entry name" value="CoA-dependent acyltransferases"/>
    <property type="match status" value="1"/>
</dbReference>
<comment type="cofactor">
    <cofactor evidence="1">
        <name>(R)-lipoate</name>
        <dbReference type="ChEBI" id="CHEBI:83088"/>
    </cofactor>
</comment>
<dbReference type="GO" id="GO:0031405">
    <property type="term" value="F:lipoic acid binding"/>
    <property type="evidence" value="ECO:0007669"/>
    <property type="project" value="TreeGrafter"/>
</dbReference>
<keyword evidence="2" id="KW-0808">Transferase</keyword>
<evidence type="ECO:0000256" key="1">
    <source>
        <dbReference type="ARBA" id="ARBA00001938"/>
    </source>
</evidence>
<dbReference type="InterPro" id="IPR001078">
    <property type="entry name" value="2-oxoacid_DH_actylTfrase"/>
</dbReference>
<proteinExistence type="predicted"/>
<keyword evidence="3" id="KW-0012">Acyltransferase</keyword>
<reference evidence="5" key="2">
    <citation type="journal article" date="2023" name="IMA Fungus">
        <title>Comparative genomic study of the Penicillium genus elucidates a diverse pangenome and 15 lateral gene transfer events.</title>
        <authorList>
            <person name="Petersen C."/>
            <person name="Sorensen T."/>
            <person name="Nielsen M.R."/>
            <person name="Sondergaard T.E."/>
            <person name="Sorensen J.L."/>
            <person name="Fitzpatrick D.A."/>
            <person name="Frisvad J.C."/>
            <person name="Nielsen K.L."/>
        </authorList>
    </citation>
    <scope>NUCLEOTIDE SEQUENCE</scope>
    <source>
        <strain evidence="5">IBT 30761</strain>
    </source>
</reference>
<dbReference type="InterPro" id="IPR050743">
    <property type="entry name" value="2-oxoacid_DH_E2_comp"/>
</dbReference>
<dbReference type="GO" id="GO:0016407">
    <property type="term" value="F:acetyltransferase activity"/>
    <property type="evidence" value="ECO:0007669"/>
    <property type="project" value="TreeGrafter"/>
</dbReference>
<dbReference type="GeneID" id="81352998"/>
<gene>
    <name evidence="5" type="ORF">N7532_001525</name>
</gene>
<dbReference type="PANTHER" id="PTHR43178">
    <property type="entry name" value="DIHYDROLIPOAMIDE ACETYLTRANSFERASE COMPONENT OF PYRUVATE DEHYDROGENASE COMPLEX"/>
    <property type="match status" value="1"/>
</dbReference>
<accession>A0A9W9G3H4</accession>
<name>A0A9W9G3H4_9EURO</name>
<dbReference type="EMBL" id="JAPQKI010000002">
    <property type="protein sequence ID" value="KAJ5110990.1"/>
    <property type="molecule type" value="Genomic_DNA"/>
</dbReference>
<evidence type="ECO:0000259" key="4">
    <source>
        <dbReference type="Pfam" id="PF00198"/>
    </source>
</evidence>
<sequence length="145" mass="15722">MPRLILKGSHNFGVAIDTPNGLTIPVVKDVQKRSLVSIAQEIHRLSLLAKEGALKPHHFTGANFTVSNFGSIGGNVVSPTIVHSTAGIVAIGKIEDVPALVKDAEGVPRIETRRKATLSWSADHRVLDRATVARRARLVNAIWRR</sequence>
<evidence type="ECO:0000256" key="2">
    <source>
        <dbReference type="ARBA" id="ARBA00022679"/>
    </source>
</evidence>